<evidence type="ECO:0000313" key="5">
    <source>
        <dbReference type="Proteomes" id="UP000704068"/>
    </source>
</evidence>
<dbReference type="SMART" id="SM01360">
    <property type="entry name" value="A2M"/>
    <property type="match status" value="1"/>
</dbReference>
<name>A0A929RW64_9BACT</name>
<evidence type="ECO:0000313" key="4">
    <source>
        <dbReference type="EMBL" id="MBF0969801.1"/>
    </source>
</evidence>
<feature type="domain" description="Alpha-2-macroglobulin" evidence="3">
    <location>
        <begin position="1166"/>
        <end position="1258"/>
    </location>
</feature>
<feature type="signal peptide" evidence="2">
    <location>
        <begin position="1"/>
        <end position="19"/>
    </location>
</feature>
<dbReference type="Gene3D" id="1.50.10.20">
    <property type="match status" value="1"/>
</dbReference>
<dbReference type="Gene3D" id="2.60.40.1930">
    <property type="match status" value="1"/>
</dbReference>
<dbReference type="RefSeq" id="WP_303762949.1">
    <property type="nucleotide sequence ID" value="NZ_JABZGR010000003.1"/>
</dbReference>
<sequence>MKRCLLLCVGLFIALSAAAQSYEKLWSKYEDAFDDDKPKTALSILQKIRRKAANEKNDGQLIRSMIFTLHVQEEISPDSLLPEVERLEAAMKKTKNPSSLVILQALLGRLYSMHDYDTLHFKRGVALLRKAMQDPALLARATTKDYQALFDIKEDSKYYNHDLLSVFMVDGAWKQAYRSTEARANLRHQVIRYYRQQGNRNAALLATLDSIKAAPFPNDNALRSARYATLMRVKEEFRDLPLNVLTYIAIINAPTTDEYERDLTPLINLAKEGLTRYGKSEFSGELSNFLIRKNRAFVTMSTEKEAFYPGEQIRLNIRSGNLKQAEVKVYRTNLTTDQLFRGKGREEFLKIVETGQLLQTLTKPLRHDVSYTIYKDSLFFKLDEPGIYLLQLEDDIMPLYVSRVASICLSAANGRVGAIAIDRKTGAPLRGGTLKTYSLDRDNYTYKLATAAKPDQTGYFFELPRREYGNYSCLTVGNDAFSPDLNYSGGYISRTPRLRKQYEVRVYTDRGIYRPGQKVQFGLTAYTQNGDSIGVEAGLPFLFKLYDANGRIVDSLRLKTDELGAAGGTFTLPEVCLPGTFSIQASYNLWRGGTSFHVEEYKRPTFEVKLDAPKEDYQIGDEVKFTGKATTYSGVPLRKSKVNYTVALNGYYSDQKKTTEGTTETDDEGNFSIAVKLLPPPHKNADEEDDDDIAYLEDEDCVVDSVASVDEDVFMSDESGLDDDADEVQEAPINSLAMSTLTVSVSASIVAPDGETRSDQTYISAGTKRYRTEVSWPSIICKERLPEIRVHRLGYGNKISLASGRYVVRLDDGSKIGSKIVAQDTLYTEKAFKPAAFAGLKSGKYIVETFVEGADTIYKHLLLFSTNDKKSPSNEMLWAYNATPGDKSRVDLYVGTGVRRATLYCLTSTPDTIIEKRYFALDSSIVHLPFAYKDAYGDGATFTVILYSDGKVESDFFKVERPQPDKRLLMRWSSFRDRLKPGQKEEWRLRVTRPDGRPVPSSVLATLYDASLDDISYFNLSKSVYFNRRSSYTSIYGPRNGIISLSWSADIDLKNEEDLSFSKWDEDLIDALEEVDLYRDDSYEPYYNPRRRMMVKSSRKSEISELSLETSPMRVADSVDLESSEESSNKLQEVVIRGFAATEASSKKEKSVAKPTNSVRKNFNETAFFHPALRTDAKGEVSLSFTLPESLTRWRFLSLAHDAEMDNGRMDTTIVAVKDFMLQSNLPRFVRQGDHAVLSATLRNLLPQHAEGVVRCTLTDARSGEIVRQYEVMFDFEKEMTITFPYDVTTKAPVLTVRMEAVGAKFSDGEQQYLPVLSDREEVTRTLPFSMTKAGTMTLALDSLWSKSPQAADKRLTVEISSNPTWYAASALPALFDNTGETAYQQAMRYYAVSLATYIANSHPEMQQLTKPEAQTSDWAAVLQRNPELKQVLIAETPWVNAAEQEATHAAAMALLFNPDAINARKMSAIDKLEALRLPDGGWGWYGAKVSDVYETTNILYLLMRAKVMTGSDDADKMLEEGFNFLAEKVDTALHPKTAPLSKAWLQSYANETTTLRYLYLAHKLGIKPEANEKKLLKALKATYKGSMYQKALKILVMALYENKKAVARDLESLIQHTVEQPSLGRYFDTDRASDSWFMYKIPTQTAAIEALDMTRPATSDTLQAMRLWLLQSKRAQLWPNSRATVDALYALLRPNGESQTVQGFKPNPLYFTLKRGEEVLEVNAKSQQMGQETVGYDRQSFTDEKQLSADHIVLRKSGEGLAWGSVYVQYTLPLDEIRSASNGLSIARRWEIKQGEAWQPLADGSTVDAGATLRQVITISADRDLDFVSVKASRPAGLEPLAALSGYDWDSGAYHAVRDASDEYFYRKFPKGKSTFTIEGRAMRLGTFRSGLVRAQSQYAPEYNAFAPSFTLTVK</sequence>
<dbReference type="InterPro" id="IPR008930">
    <property type="entry name" value="Terpenoid_cyclase/PrenylTrfase"/>
</dbReference>
<proteinExistence type="inferred from homology"/>
<protein>
    <recommendedName>
        <fullName evidence="3">Alpha-2-macroglobulin domain-containing protein</fullName>
    </recommendedName>
</protein>
<dbReference type="PANTHER" id="PTHR40094:SF1">
    <property type="entry name" value="UBIQUITIN DOMAIN-CONTAINING PROTEIN"/>
    <property type="match status" value="1"/>
</dbReference>
<dbReference type="Pfam" id="PF00207">
    <property type="entry name" value="A2M"/>
    <property type="match status" value="1"/>
</dbReference>
<accession>A0A929RW64</accession>
<dbReference type="GO" id="GO:0004866">
    <property type="term" value="F:endopeptidase inhibitor activity"/>
    <property type="evidence" value="ECO:0007669"/>
    <property type="project" value="InterPro"/>
</dbReference>
<dbReference type="Gene3D" id="2.20.130.20">
    <property type="match status" value="1"/>
</dbReference>
<dbReference type="SUPFAM" id="SSF48239">
    <property type="entry name" value="Terpenoid cyclases/Protein prenyltransferases"/>
    <property type="match status" value="1"/>
</dbReference>
<gene>
    <name evidence="4" type="ORF">HXK21_01980</name>
</gene>
<dbReference type="Pfam" id="PF01835">
    <property type="entry name" value="MG2"/>
    <property type="match status" value="1"/>
</dbReference>
<comment type="similarity">
    <text evidence="1">Belongs to the protease inhibitor I39 (alpha-2-macroglobulin) family. Bacterial alpha-2-macroglobulin subfamily.</text>
</comment>
<dbReference type="InterPro" id="IPR001599">
    <property type="entry name" value="Macroglobln_a2"/>
</dbReference>
<dbReference type="EMBL" id="JABZGR010000003">
    <property type="protein sequence ID" value="MBF0969801.1"/>
    <property type="molecule type" value="Genomic_DNA"/>
</dbReference>
<evidence type="ECO:0000256" key="2">
    <source>
        <dbReference type="SAM" id="SignalP"/>
    </source>
</evidence>
<reference evidence="4" key="1">
    <citation type="submission" date="2020-04" db="EMBL/GenBank/DDBJ databases">
        <title>Deep metagenomics examines the oral microbiome during advanced dental caries in children, revealing novel taxa and co-occurrences with host molecules.</title>
        <authorList>
            <person name="Baker J.L."/>
            <person name="Morton J.T."/>
            <person name="Dinis M."/>
            <person name="Alvarez R."/>
            <person name="Tran N.C."/>
            <person name="Knight R."/>
            <person name="Edlund A."/>
        </authorList>
    </citation>
    <scope>NUCLEOTIDE SEQUENCE</scope>
    <source>
        <strain evidence="4">JCVI_34_bin.1</strain>
    </source>
</reference>
<dbReference type="Pfam" id="PF17973">
    <property type="entry name" value="bMG10"/>
    <property type="match status" value="1"/>
</dbReference>
<keyword evidence="2" id="KW-0732">Signal</keyword>
<organism evidence="4 5">
    <name type="scientific">Alloprevotella tannerae</name>
    <dbReference type="NCBI Taxonomy" id="76122"/>
    <lineage>
        <taxon>Bacteria</taxon>
        <taxon>Pseudomonadati</taxon>
        <taxon>Bacteroidota</taxon>
        <taxon>Bacteroidia</taxon>
        <taxon>Bacteroidales</taxon>
        <taxon>Prevotellaceae</taxon>
        <taxon>Alloprevotella</taxon>
    </lineage>
</organism>
<dbReference type="PANTHER" id="PTHR40094">
    <property type="entry name" value="ALPHA-2-MACROGLOBULIN HOMOLOG"/>
    <property type="match status" value="1"/>
</dbReference>
<dbReference type="InterPro" id="IPR041246">
    <property type="entry name" value="Bact_MG10"/>
</dbReference>
<evidence type="ECO:0000256" key="1">
    <source>
        <dbReference type="ARBA" id="ARBA00010556"/>
    </source>
</evidence>
<dbReference type="InterPro" id="IPR002890">
    <property type="entry name" value="MG2"/>
</dbReference>
<feature type="chain" id="PRO_5037648583" description="Alpha-2-macroglobulin domain-containing protein" evidence="2">
    <location>
        <begin position="20"/>
        <end position="1916"/>
    </location>
</feature>
<comment type="caution">
    <text evidence="4">The sequence shown here is derived from an EMBL/GenBank/DDBJ whole genome shotgun (WGS) entry which is preliminary data.</text>
</comment>
<evidence type="ECO:0000259" key="3">
    <source>
        <dbReference type="SMART" id="SM01360"/>
    </source>
</evidence>
<dbReference type="Proteomes" id="UP000704068">
    <property type="component" value="Unassembled WGS sequence"/>
</dbReference>
<dbReference type="InterPro" id="IPR051802">
    <property type="entry name" value="YfhM-like"/>
</dbReference>